<evidence type="ECO:0000313" key="3">
    <source>
        <dbReference type="Proteomes" id="UP000290189"/>
    </source>
</evidence>
<reference evidence="2 3" key="1">
    <citation type="submission" date="2018-03" db="EMBL/GenBank/DDBJ databases">
        <authorList>
            <person name="Fogelqvist J."/>
        </authorList>
    </citation>
    <scope>NUCLEOTIDE SEQUENCE [LARGE SCALE GENOMIC DNA]</scope>
</reference>
<dbReference type="EMBL" id="OVEO01000001">
    <property type="protein sequence ID" value="SPQ93041.1"/>
    <property type="molecule type" value="Genomic_DNA"/>
</dbReference>
<feature type="transmembrane region" description="Helical" evidence="1">
    <location>
        <begin position="223"/>
        <end position="244"/>
    </location>
</feature>
<gene>
    <name evidence="2" type="ORF">PLBR_LOCUS256</name>
</gene>
<keyword evidence="1" id="KW-0472">Membrane</keyword>
<sequence length="371" mass="40632">MDANLAAGSIVVIDTDTTPCQLDRWASECERVGCLGIIVHVTINSFTAGTEAWMWSPQHYVVSRPFTTVTIVELSRADGQRVIDGIAMGATRITQVAPATNPFEPVFTSPILKATSIVVVILAVSNAFAAIYRLVQWLVRAESAAKPMKCFHLIPEATCNLFRFLCGLHLALEAHFLVYDLYNLLADCQLYISFLGVLALSVLFKRSEDEADMSEGSRLRTGLVLACAFLAIAGVVFEIAEVLYHPLTDHTNLGVVFSTLKFLIGTQFIVNGRRIIKLIRQSQDISSANQQRRERFARFVFYTGVAAVFNFANSCMFSVYVRSVGTLYIGILGDLFLGSIVSMFSISTIRAPNHNGRPASAAVVPTGFTPS</sequence>
<proteinExistence type="predicted"/>
<feature type="transmembrane region" description="Helical" evidence="1">
    <location>
        <begin position="184"/>
        <end position="203"/>
    </location>
</feature>
<organism evidence="2 3">
    <name type="scientific">Plasmodiophora brassicae</name>
    <name type="common">Clubroot disease agent</name>
    <dbReference type="NCBI Taxonomy" id="37360"/>
    <lineage>
        <taxon>Eukaryota</taxon>
        <taxon>Sar</taxon>
        <taxon>Rhizaria</taxon>
        <taxon>Endomyxa</taxon>
        <taxon>Phytomyxea</taxon>
        <taxon>Plasmodiophorida</taxon>
        <taxon>Plasmodiophoridae</taxon>
        <taxon>Plasmodiophora</taxon>
    </lineage>
</organism>
<evidence type="ECO:0000313" key="2">
    <source>
        <dbReference type="EMBL" id="SPQ93041.1"/>
    </source>
</evidence>
<feature type="transmembrane region" description="Helical" evidence="1">
    <location>
        <begin position="327"/>
        <end position="349"/>
    </location>
</feature>
<protein>
    <submittedName>
        <fullName evidence="2">Uncharacterized protein</fullName>
    </submittedName>
</protein>
<geneLocation type="mitochondrion" evidence="2"/>
<keyword evidence="1" id="KW-1133">Transmembrane helix</keyword>
<accession>A0A3P3XYL8</accession>
<keyword evidence="1" id="KW-0812">Transmembrane</keyword>
<feature type="transmembrane region" description="Helical" evidence="1">
    <location>
        <begin position="250"/>
        <end position="270"/>
    </location>
</feature>
<dbReference type="Proteomes" id="UP000290189">
    <property type="component" value="Unassembled WGS sequence"/>
</dbReference>
<keyword evidence="2" id="KW-0496">Mitochondrion</keyword>
<feature type="transmembrane region" description="Helical" evidence="1">
    <location>
        <begin position="299"/>
        <end position="321"/>
    </location>
</feature>
<evidence type="ECO:0000256" key="1">
    <source>
        <dbReference type="SAM" id="Phobius"/>
    </source>
</evidence>
<dbReference type="AlphaFoldDB" id="A0A3P3XYL8"/>
<feature type="transmembrane region" description="Helical" evidence="1">
    <location>
        <begin position="111"/>
        <end position="132"/>
    </location>
</feature>
<name>A0A3P3XYL8_PLABS</name>